<dbReference type="GO" id="GO:0006302">
    <property type="term" value="P:double-strand break repair"/>
    <property type="evidence" value="ECO:0007669"/>
    <property type="project" value="InterPro"/>
</dbReference>
<keyword evidence="5" id="KW-1185">Reference proteome</keyword>
<dbReference type="EMBL" id="CP034187">
    <property type="protein sequence ID" value="AZI45193.1"/>
    <property type="molecule type" value="Genomic_DNA"/>
</dbReference>
<feature type="coiled-coil region" evidence="1">
    <location>
        <begin position="739"/>
        <end position="776"/>
    </location>
</feature>
<dbReference type="PANTHER" id="PTHR32114:SF2">
    <property type="entry name" value="ABC TRANSPORTER ABCH.3"/>
    <property type="match status" value="1"/>
</dbReference>
<reference evidence="4 5" key="1">
    <citation type="submission" date="2018-11" db="EMBL/GenBank/DDBJ databases">
        <title>Deinococcus shelandsis sp. nov., isolated from South Shetland Islands soil of Antarctica.</title>
        <authorList>
            <person name="Tian J."/>
        </authorList>
    </citation>
    <scope>NUCLEOTIDE SEQUENCE [LARGE SCALE GENOMIC DNA]</scope>
    <source>
        <strain evidence="4 5">S14-83T</strain>
        <plasmid evidence="4 5">unnamed3</plasmid>
    </source>
</reference>
<evidence type="ECO:0000259" key="3">
    <source>
        <dbReference type="Pfam" id="PF13476"/>
    </source>
</evidence>
<dbReference type="InterPro" id="IPR027417">
    <property type="entry name" value="P-loop_NTPase"/>
</dbReference>
<evidence type="ECO:0000256" key="2">
    <source>
        <dbReference type="SAM" id="MobiDB-lite"/>
    </source>
</evidence>
<dbReference type="KEGG" id="dph:EHF33_19975"/>
<dbReference type="SUPFAM" id="SSF52540">
    <property type="entry name" value="P-loop containing nucleoside triphosphate hydrolases"/>
    <property type="match status" value="1"/>
</dbReference>
<dbReference type="Gene3D" id="3.40.50.300">
    <property type="entry name" value="P-loop containing nucleotide triphosphate hydrolases"/>
    <property type="match status" value="2"/>
</dbReference>
<accession>A0A3G8YJQ5</accession>
<gene>
    <name evidence="4" type="ORF">EHF33_19975</name>
</gene>
<evidence type="ECO:0000313" key="5">
    <source>
        <dbReference type="Proteomes" id="UP000276417"/>
    </source>
</evidence>
<dbReference type="Proteomes" id="UP000276417">
    <property type="component" value="Plasmid unnamed3"/>
</dbReference>
<protein>
    <submittedName>
        <fullName evidence="4">SMC family ATPase</fullName>
    </submittedName>
</protein>
<keyword evidence="4" id="KW-0614">Plasmid</keyword>
<feature type="coiled-coil region" evidence="1">
    <location>
        <begin position="605"/>
        <end position="632"/>
    </location>
</feature>
<dbReference type="Pfam" id="PF13558">
    <property type="entry name" value="SbcC_Walker_B"/>
    <property type="match status" value="1"/>
</dbReference>
<dbReference type="InterPro" id="IPR038729">
    <property type="entry name" value="Rad50/SbcC_AAA"/>
</dbReference>
<dbReference type="GO" id="GO:0016887">
    <property type="term" value="F:ATP hydrolysis activity"/>
    <property type="evidence" value="ECO:0007669"/>
    <property type="project" value="InterPro"/>
</dbReference>
<dbReference type="OrthoDB" id="9795626at2"/>
<dbReference type="AlphaFoldDB" id="A0A3G8YJQ5"/>
<evidence type="ECO:0000313" key="4">
    <source>
        <dbReference type="EMBL" id="AZI45193.1"/>
    </source>
</evidence>
<organism evidence="4 5">
    <name type="scientific">Deinococcus psychrotolerans</name>
    <dbReference type="NCBI Taxonomy" id="2489213"/>
    <lineage>
        <taxon>Bacteria</taxon>
        <taxon>Thermotogati</taxon>
        <taxon>Deinococcota</taxon>
        <taxon>Deinococci</taxon>
        <taxon>Deinococcales</taxon>
        <taxon>Deinococcaceae</taxon>
        <taxon>Deinococcus</taxon>
    </lineage>
</organism>
<proteinExistence type="predicted"/>
<dbReference type="Pfam" id="PF13476">
    <property type="entry name" value="AAA_23"/>
    <property type="match status" value="1"/>
</dbReference>
<feature type="region of interest" description="Disordered" evidence="2">
    <location>
        <begin position="309"/>
        <end position="335"/>
    </location>
</feature>
<keyword evidence="1" id="KW-0175">Coiled coil</keyword>
<dbReference type="RefSeq" id="WP_124875560.1">
    <property type="nucleotide sequence ID" value="NZ_CP034187.1"/>
</dbReference>
<name>A0A3G8YJQ5_9DEIO</name>
<feature type="domain" description="Rad50/SbcC-type AAA" evidence="3">
    <location>
        <begin position="1"/>
        <end position="193"/>
    </location>
</feature>
<evidence type="ECO:0000256" key="1">
    <source>
        <dbReference type="SAM" id="Coils"/>
    </source>
</evidence>
<sequence length="950" mass="109017">MQAFGPYVQKQVIDFTELGERRLFLIHGPTGAGKTVLLDAICFALYGTPSGKDRDGKGLRSHHAAENLRTEVIFDFALGDQRYRIQRTPEQNIAGKQGKSTKKLHDVTLWELVGNEETNPIYKITPVEERIQDLLGMSVSQFRQVVLLPQGQFRELLTASSTDREKILATLFETEIYERVTQKLVELKKSALKTWEFAREQKDAALKQWSVISLKDMEFLELQVREQREQQAGIELQARRQANQSREMLQQGQHHDYLLKQHQDAEQQWQAFLVDAEEHSTQHQHLDRARRAEQLRHLSRSFEDLSKEAADERQALSKAEVQLQESATQLQRHEGQLGELRRTTETAQHQLETLQAGEDLITELVRLEHLLETLPKEAAAQVSELTQQRQGLDQQEVKISAQLMAWPELLLEVQRLQQYPQAQWYTALNQRQEILQDQYLQAKQQLRLSEGQWKAFLDKLEQLFPSNERLASLLPELNVRQGTAMASTQVTAFLEGQLQEIHSVLSSIPARQAEDKETLAILEDRLIALPSLRDELLQVRLQLVNLRQLERESLRYQAAEEVQWQNLQIQHTETKSRYEVWQSAFPNFVSENDRPIQTKNAHEAYLKLADELLSANNEYQKLEKRCQREEIEMQLRVHSLRKILERLKSVQEEVTVKIGESIFDSLESVNESLLDSDALQELERSVQIFSQQQNILEAKLHQSYQTAQGILKPDLELLQADVEFTDTHLQEIIHFSIELEQKLRNLNYAKDNFTNLQEEEKKLQNEYNEIKILAECASGTETGTDKFSLQRFVLSAFLDEVLELATKRLSGMSRGRYHLQRMKTAQSGAGATGLDIQVFDQHTGIARHAKTLSGGEGFLASLSLALSLAQVVQQRAGGRHVDTIFIDEGFGTLDPETLDLVMRCLIDLQSEGHLIGVISHVAEMKERIDARLEIRHSTSAKGSEAYFHVV</sequence>
<geneLocation type="plasmid" evidence="4 5">
    <name>unnamed3</name>
</geneLocation>
<dbReference type="PANTHER" id="PTHR32114">
    <property type="entry name" value="ABC TRANSPORTER ABCH.3"/>
    <property type="match status" value="1"/>
</dbReference>